<dbReference type="Proteomes" id="UP000091857">
    <property type="component" value="Chromosome 3"/>
</dbReference>
<sequence length="79" mass="9275">MIVCKQSICFEERERKQVGQLSLVRFSTLPSANTRQTYLILAFFIFHPQYFGILLTVHTIFELFHPHHENIGILKKADL</sequence>
<organism evidence="1 2">
    <name type="scientific">Manihot esculenta</name>
    <name type="common">Cassava</name>
    <name type="synonym">Jatropha manihot</name>
    <dbReference type="NCBI Taxonomy" id="3983"/>
    <lineage>
        <taxon>Eukaryota</taxon>
        <taxon>Viridiplantae</taxon>
        <taxon>Streptophyta</taxon>
        <taxon>Embryophyta</taxon>
        <taxon>Tracheophyta</taxon>
        <taxon>Spermatophyta</taxon>
        <taxon>Magnoliopsida</taxon>
        <taxon>eudicotyledons</taxon>
        <taxon>Gunneridae</taxon>
        <taxon>Pentapetalae</taxon>
        <taxon>rosids</taxon>
        <taxon>fabids</taxon>
        <taxon>Malpighiales</taxon>
        <taxon>Euphorbiaceae</taxon>
        <taxon>Crotonoideae</taxon>
        <taxon>Manihoteae</taxon>
        <taxon>Manihot</taxon>
    </lineage>
</organism>
<accession>A0ACB7HXR0</accession>
<proteinExistence type="predicted"/>
<evidence type="ECO:0000313" key="2">
    <source>
        <dbReference type="Proteomes" id="UP000091857"/>
    </source>
</evidence>
<name>A0ACB7HXR0_MANES</name>
<gene>
    <name evidence="1" type="ORF">MANES_03G037516v8</name>
</gene>
<keyword evidence="2" id="KW-1185">Reference proteome</keyword>
<evidence type="ECO:0000313" key="1">
    <source>
        <dbReference type="EMBL" id="KAG8657090.1"/>
    </source>
</evidence>
<dbReference type="EMBL" id="CM004389">
    <property type="protein sequence ID" value="KAG8657090.1"/>
    <property type="molecule type" value="Genomic_DNA"/>
</dbReference>
<comment type="caution">
    <text evidence="1">The sequence shown here is derived from an EMBL/GenBank/DDBJ whole genome shotgun (WGS) entry which is preliminary data.</text>
</comment>
<protein>
    <submittedName>
        <fullName evidence="1">Uncharacterized protein</fullName>
    </submittedName>
</protein>
<reference evidence="2" key="1">
    <citation type="journal article" date="2016" name="Nat. Biotechnol.">
        <title>Sequencing wild and cultivated cassava and related species reveals extensive interspecific hybridization and genetic diversity.</title>
        <authorList>
            <person name="Bredeson J.V."/>
            <person name="Lyons J.B."/>
            <person name="Prochnik S.E."/>
            <person name="Wu G.A."/>
            <person name="Ha C.M."/>
            <person name="Edsinger-Gonzales E."/>
            <person name="Grimwood J."/>
            <person name="Schmutz J."/>
            <person name="Rabbi I.Y."/>
            <person name="Egesi C."/>
            <person name="Nauluvula P."/>
            <person name="Lebot V."/>
            <person name="Ndunguru J."/>
            <person name="Mkamilo G."/>
            <person name="Bart R.S."/>
            <person name="Setter T.L."/>
            <person name="Gleadow R.M."/>
            <person name="Kulakow P."/>
            <person name="Ferguson M.E."/>
            <person name="Rounsley S."/>
            <person name="Rokhsar D.S."/>
        </authorList>
    </citation>
    <scope>NUCLEOTIDE SEQUENCE [LARGE SCALE GENOMIC DNA]</scope>
    <source>
        <strain evidence="2">cv. AM560-2</strain>
    </source>
</reference>